<accession>A0A1G9ZYF8</accession>
<name>A0A1G9ZYF8_9BACL</name>
<feature type="compositionally biased region" description="Polar residues" evidence="1">
    <location>
        <begin position="1"/>
        <end position="16"/>
    </location>
</feature>
<dbReference type="AlphaFoldDB" id="A0A1G9ZYF8"/>
<reference evidence="3 5" key="2">
    <citation type="submission" date="2016-10" db="EMBL/GenBank/DDBJ databases">
        <authorList>
            <person name="de Groot N.N."/>
        </authorList>
    </citation>
    <scope>NUCLEOTIDE SEQUENCE [LARGE SCALE GENOMIC DNA]</scope>
    <source>
        <strain evidence="3 5">CGMCC 1.10239</strain>
    </source>
</reference>
<feature type="region of interest" description="Disordered" evidence="1">
    <location>
        <begin position="1"/>
        <end position="28"/>
    </location>
</feature>
<dbReference type="Proteomes" id="UP000182783">
    <property type="component" value="Unassembled WGS sequence"/>
</dbReference>
<dbReference type="EMBL" id="LIPY01000082">
    <property type="protein sequence ID" value="KWX79918.1"/>
    <property type="molecule type" value="Genomic_DNA"/>
</dbReference>
<dbReference type="RefSeq" id="WP_062519404.1">
    <property type="nucleotide sequence ID" value="NZ_CP048429.1"/>
</dbReference>
<evidence type="ECO:0000256" key="1">
    <source>
        <dbReference type="SAM" id="MobiDB-lite"/>
    </source>
</evidence>
<protein>
    <submittedName>
        <fullName evidence="3">Uncharacterized protein</fullName>
    </submittedName>
</protein>
<sequence>MPNQYPYRYNTTQGTASEDDPRYETPGGAQAKADAALEDAKEYTDNHVNGTVNLADGSVTRPKIAPCAVGAQQLDASLLDYTTDIAVAAKFNEVDEQLADIAKTVRYSQLGSIAALKDALDNNYTVDIDEDIELDREITLYDCGLFTSNKSSITYVNNESLVKLNQKSFFDGINLLNGFPARTNRMLYVVKDVTKSPYVFHTTISNCEIETGYKLAHGIELYSYSNASGIFGVKVTGVKLNNCNDAFHLEVGYTTEYGYINGNHFEATIYNCNRNSACIAGGPNAAVSRSRLTGNQYYGSWEPASDVAIFDQGNNSYHIELFDMHISSVKDVTKNKLGVVRGQIKSLNGNESPTMNAEQSLMAATNETHEIGNFSFLTQPYIFAKIKILSVTTGFIGYIYLYPDASIGTDKTLPWKAYYSNQSVYDAITVTTKYDSVTDVVRVFLKSSVLAIWGVENRKMFVSNYTPYTFTDAQMATITPTSAVKSIDGSYFEDYGGISERLNSGVDHLIRYNDGTQIYYSDPQDIDFTAVAVNGTSGAIGARTFNKAFIAKPNVTVTGRTTKSDGALSYVSMVHDSPSTTSTGNVRFKNTGTFDITRIADLAFHAIGRWK</sequence>
<evidence type="ECO:0000313" key="2">
    <source>
        <dbReference type="EMBL" id="KWX79918.1"/>
    </source>
</evidence>
<keyword evidence="4" id="KW-1185">Reference proteome</keyword>
<gene>
    <name evidence="2" type="ORF">AML91_01750</name>
    <name evidence="3" type="ORF">SAMN05216191_1343</name>
</gene>
<evidence type="ECO:0000313" key="3">
    <source>
        <dbReference type="EMBL" id="SDN26318.1"/>
    </source>
</evidence>
<organism evidence="3 5">
    <name type="scientific">Paenibacillus jilunlii</name>
    <dbReference type="NCBI Taxonomy" id="682956"/>
    <lineage>
        <taxon>Bacteria</taxon>
        <taxon>Bacillati</taxon>
        <taxon>Bacillota</taxon>
        <taxon>Bacilli</taxon>
        <taxon>Bacillales</taxon>
        <taxon>Paenibacillaceae</taxon>
        <taxon>Paenibacillus</taxon>
    </lineage>
</organism>
<evidence type="ECO:0000313" key="4">
    <source>
        <dbReference type="Proteomes" id="UP000070252"/>
    </source>
</evidence>
<dbReference type="Proteomes" id="UP000070252">
    <property type="component" value="Unassembled WGS sequence"/>
</dbReference>
<reference evidence="2 4" key="1">
    <citation type="submission" date="2015-08" db="EMBL/GenBank/DDBJ databases">
        <title>Genome of Paenibacillus jilunlii.</title>
        <authorList>
            <person name="Sant'Anna F.H."/>
            <person name="Ambrosini A."/>
            <person name="Souza R."/>
            <person name="Bach E."/>
            <person name="Fernandes G."/>
            <person name="Balsanelli E."/>
            <person name="Baura V.A."/>
            <person name="Pedrosa F.O."/>
            <person name="Souza E.M."/>
            <person name="Passaglia L."/>
        </authorList>
    </citation>
    <scope>NUCLEOTIDE SEQUENCE [LARGE SCALE GENOMIC DNA]</scope>
    <source>
        <strain evidence="2 4">DSM 23019</strain>
    </source>
</reference>
<dbReference type="EMBL" id="FNGM01000034">
    <property type="protein sequence ID" value="SDN26318.1"/>
    <property type="molecule type" value="Genomic_DNA"/>
</dbReference>
<evidence type="ECO:0000313" key="5">
    <source>
        <dbReference type="Proteomes" id="UP000182783"/>
    </source>
</evidence>
<proteinExistence type="predicted"/>